<organism evidence="1 2">
    <name type="scientific">Kribbella italica</name>
    <dbReference type="NCBI Taxonomy" id="1540520"/>
    <lineage>
        <taxon>Bacteria</taxon>
        <taxon>Bacillati</taxon>
        <taxon>Actinomycetota</taxon>
        <taxon>Actinomycetes</taxon>
        <taxon>Propionibacteriales</taxon>
        <taxon>Kribbellaceae</taxon>
        <taxon>Kribbella</taxon>
    </lineage>
</organism>
<dbReference type="AlphaFoldDB" id="A0A7W9JC41"/>
<comment type="caution">
    <text evidence="1">The sequence shown here is derived from an EMBL/GenBank/DDBJ whole genome shotgun (WGS) entry which is preliminary data.</text>
</comment>
<keyword evidence="2" id="KW-1185">Reference proteome</keyword>
<dbReference type="Proteomes" id="UP000549971">
    <property type="component" value="Unassembled WGS sequence"/>
</dbReference>
<dbReference type="EMBL" id="JACHMY010000001">
    <property type="protein sequence ID" value="MBB5838708.1"/>
    <property type="molecule type" value="Genomic_DNA"/>
</dbReference>
<protein>
    <submittedName>
        <fullName evidence="1">Uncharacterized protein</fullName>
    </submittedName>
</protein>
<dbReference type="RefSeq" id="WP_184799763.1">
    <property type="nucleotide sequence ID" value="NZ_JACHMY010000001.1"/>
</dbReference>
<gene>
    <name evidence="1" type="ORF">HDA39_005442</name>
</gene>
<evidence type="ECO:0000313" key="2">
    <source>
        <dbReference type="Proteomes" id="UP000549971"/>
    </source>
</evidence>
<name>A0A7W9JC41_9ACTN</name>
<accession>A0A7W9JC41</accession>
<sequence length="104" mass="11123">MTRPDISAVKNYLGVTSASDEAIESALAAETAAQAVVCRIPAAPEDYPDDLAEALCRRVARNLALRKIPLAVLLGDAESGSTILPGRDPEVRRYEAPHRRLVVG</sequence>
<reference evidence="1 2" key="1">
    <citation type="submission" date="2020-08" db="EMBL/GenBank/DDBJ databases">
        <title>Sequencing the genomes of 1000 actinobacteria strains.</title>
        <authorList>
            <person name="Klenk H.-P."/>
        </authorList>
    </citation>
    <scope>NUCLEOTIDE SEQUENCE [LARGE SCALE GENOMIC DNA]</scope>
    <source>
        <strain evidence="1 2">DSM 28967</strain>
    </source>
</reference>
<proteinExistence type="predicted"/>
<evidence type="ECO:0000313" key="1">
    <source>
        <dbReference type="EMBL" id="MBB5838708.1"/>
    </source>
</evidence>